<dbReference type="Pfam" id="PF03883">
    <property type="entry name" value="H2O2_YaaD"/>
    <property type="match status" value="1"/>
</dbReference>
<name>A0A9D7XU40_9BACT</name>
<dbReference type="HAMAP" id="MF_00652">
    <property type="entry name" value="UPF0246"/>
    <property type="match status" value="1"/>
</dbReference>
<comment type="caution">
    <text evidence="2">The sequence shown here is derived from an EMBL/GenBank/DDBJ whole genome shotgun (WGS) entry which is preliminary data.</text>
</comment>
<dbReference type="NCBIfam" id="NF002542">
    <property type="entry name" value="PRK02101.1-3"/>
    <property type="match status" value="1"/>
</dbReference>
<dbReference type="PANTHER" id="PTHR30283:SF4">
    <property type="entry name" value="PEROXIDE STRESS RESISTANCE PROTEIN YAAA"/>
    <property type="match status" value="1"/>
</dbReference>
<accession>A0A9D7XU40</accession>
<evidence type="ECO:0000313" key="2">
    <source>
        <dbReference type="EMBL" id="MBK9984388.1"/>
    </source>
</evidence>
<sequence>MLILLSPSKNLHNKPKEAHKFSLPRFPEETGQLIEVLKKQTPKSLQKLMAINDKLAKLNVERYHQYSWPHTPENATTAIYTFRGEVYLGLEANTFTPAEADEANKRIRILSGLYGLLRPLDLIQPYRLEMGIELKVGKAKSIYQFWGSKITDLLNEDIASTKSKEVINLASQEYSAAIQTDKLSVPIIDIQFLEDRNGKLQFLSYNAKRSRGWMSRYIVDQKIKTSKDLRGFDLQGYSFREELSESKKMVFVR</sequence>
<protein>
    <recommendedName>
        <fullName evidence="1">UPF0246 protein IPP15_18810</fullName>
    </recommendedName>
</protein>
<dbReference type="AlphaFoldDB" id="A0A9D7XU40"/>
<dbReference type="EMBL" id="JADKGY010000029">
    <property type="protein sequence ID" value="MBK9984388.1"/>
    <property type="molecule type" value="Genomic_DNA"/>
</dbReference>
<evidence type="ECO:0000313" key="3">
    <source>
        <dbReference type="Proteomes" id="UP000808337"/>
    </source>
</evidence>
<dbReference type="Proteomes" id="UP000808337">
    <property type="component" value="Unassembled WGS sequence"/>
</dbReference>
<reference evidence="2 3" key="1">
    <citation type="submission" date="2020-10" db="EMBL/GenBank/DDBJ databases">
        <title>Connecting structure to function with the recovery of over 1000 high-quality activated sludge metagenome-assembled genomes encoding full-length rRNA genes using long-read sequencing.</title>
        <authorList>
            <person name="Singleton C.M."/>
            <person name="Petriglieri F."/>
            <person name="Kristensen J.M."/>
            <person name="Kirkegaard R.H."/>
            <person name="Michaelsen T.Y."/>
            <person name="Andersen M.H."/>
            <person name="Karst S.M."/>
            <person name="Dueholm M.S."/>
            <person name="Nielsen P.H."/>
            <person name="Albertsen M."/>
        </authorList>
    </citation>
    <scope>NUCLEOTIDE SEQUENCE [LARGE SCALE GENOMIC DNA]</scope>
    <source>
        <strain evidence="2">Ribe_18-Q3-R11-54_MAXAC.273</strain>
    </source>
</reference>
<gene>
    <name evidence="2" type="primary">yaaA</name>
    <name evidence="2" type="ORF">IPP15_18810</name>
</gene>
<comment type="similarity">
    <text evidence="1">Belongs to the UPF0246 family.</text>
</comment>
<dbReference type="GO" id="GO:0005829">
    <property type="term" value="C:cytosol"/>
    <property type="evidence" value="ECO:0007669"/>
    <property type="project" value="TreeGrafter"/>
</dbReference>
<organism evidence="2 3">
    <name type="scientific">Candidatus Opimibacter skivensis</name>
    <dbReference type="NCBI Taxonomy" id="2982028"/>
    <lineage>
        <taxon>Bacteria</taxon>
        <taxon>Pseudomonadati</taxon>
        <taxon>Bacteroidota</taxon>
        <taxon>Saprospiria</taxon>
        <taxon>Saprospirales</taxon>
        <taxon>Saprospiraceae</taxon>
        <taxon>Candidatus Opimibacter</taxon>
    </lineage>
</organism>
<evidence type="ECO:0000256" key="1">
    <source>
        <dbReference type="HAMAP-Rule" id="MF_00652"/>
    </source>
</evidence>
<dbReference type="GO" id="GO:0033194">
    <property type="term" value="P:response to hydroperoxide"/>
    <property type="evidence" value="ECO:0007669"/>
    <property type="project" value="TreeGrafter"/>
</dbReference>
<proteinExistence type="inferred from homology"/>
<dbReference type="PANTHER" id="PTHR30283">
    <property type="entry name" value="PEROXIDE STRESS RESPONSE PROTEIN YAAA"/>
    <property type="match status" value="1"/>
</dbReference>
<dbReference type="InterPro" id="IPR005583">
    <property type="entry name" value="YaaA"/>
</dbReference>